<sequence>MGPHNEQSRILIELFGIALSRGIRDVFNHFCQRTITSEAHLHENLAPCYGNLTQDSLRQMDSRLKVMIAGTMRTLRSIPPSERNWDRMISAFLQNTTLEEVQRDAVDRSDCLTKGDINFFKWDPCQVDPSVVNEVQTWFSRLISDADVLNDTNIDVHVMSHIVAKIGVGINDLFQLIFKDEYMERDAIDIGVLRFPDPSHPYLKITLVSDSLFAHISEYHCRKFKPREEVISRLKQSTIDQAVGEAESLFGD</sequence>
<proteinExistence type="predicted"/>
<reference evidence="1" key="1">
    <citation type="submission" date="2022-07" db="EMBL/GenBank/DDBJ databases">
        <title>Genome Sequence of Phlebia brevispora.</title>
        <authorList>
            <person name="Buettner E."/>
        </authorList>
    </citation>
    <scope>NUCLEOTIDE SEQUENCE</scope>
    <source>
        <strain evidence="1">MPL23</strain>
    </source>
</reference>
<protein>
    <submittedName>
        <fullName evidence="1">Uncharacterized protein</fullName>
    </submittedName>
</protein>
<keyword evidence="2" id="KW-1185">Reference proteome</keyword>
<comment type="caution">
    <text evidence="1">The sequence shown here is derived from an EMBL/GenBank/DDBJ whole genome shotgun (WGS) entry which is preliminary data.</text>
</comment>
<evidence type="ECO:0000313" key="2">
    <source>
        <dbReference type="Proteomes" id="UP001148662"/>
    </source>
</evidence>
<organism evidence="1 2">
    <name type="scientific">Phlebia brevispora</name>
    <dbReference type="NCBI Taxonomy" id="194682"/>
    <lineage>
        <taxon>Eukaryota</taxon>
        <taxon>Fungi</taxon>
        <taxon>Dikarya</taxon>
        <taxon>Basidiomycota</taxon>
        <taxon>Agaricomycotina</taxon>
        <taxon>Agaricomycetes</taxon>
        <taxon>Polyporales</taxon>
        <taxon>Meruliaceae</taxon>
        <taxon>Phlebia</taxon>
    </lineage>
</organism>
<dbReference type="Proteomes" id="UP001148662">
    <property type="component" value="Unassembled WGS sequence"/>
</dbReference>
<accession>A0ACC1T4I4</accession>
<evidence type="ECO:0000313" key="1">
    <source>
        <dbReference type="EMBL" id="KAJ3552836.1"/>
    </source>
</evidence>
<name>A0ACC1T4I4_9APHY</name>
<gene>
    <name evidence="1" type="ORF">NM688_g3944</name>
</gene>
<dbReference type="EMBL" id="JANHOG010000611">
    <property type="protein sequence ID" value="KAJ3552836.1"/>
    <property type="molecule type" value="Genomic_DNA"/>
</dbReference>